<dbReference type="InterPro" id="IPR000873">
    <property type="entry name" value="AMP-dep_synth/lig_dom"/>
</dbReference>
<reference evidence="4" key="1">
    <citation type="submission" date="2020-08" db="EMBL/GenBank/DDBJ databases">
        <title>Multicomponent nature underlies the extraordinary mechanical properties of spider dragline silk.</title>
        <authorList>
            <person name="Kono N."/>
            <person name="Nakamura H."/>
            <person name="Mori M."/>
            <person name="Yoshida Y."/>
            <person name="Ohtoshi R."/>
            <person name="Malay A.D."/>
            <person name="Moran D.A.P."/>
            <person name="Tomita M."/>
            <person name="Numata K."/>
            <person name="Arakawa K."/>
        </authorList>
    </citation>
    <scope>NUCLEOTIDE SEQUENCE</scope>
</reference>
<dbReference type="Gene3D" id="3.30.300.30">
    <property type="match status" value="1"/>
</dbReference>
<dbReference type="CDD" id="cd05941">
    <property type="entry name" value="MCS"/>
    <property type="match status" value="1"/>
</dbReference>
<evidence type="ECO:0000313" key="4">
    <source>
        <dbReference type="EMBL" id="GFU00701.1"/>
    </source>
</evidence>
<gene>
    <name evidence="4" type="primary">acsf3</name>
    <name evidence="4" type="ORF">NPIL_579181</name>
</gene>
<dbReference type="InterPro" id="IPR020845">
    <property type="entry name" value="AMP-binding_CS"/>
</dbReference>
<dbReference type="Gene3D" id="3.40.50.12780">
    <property type="entry name" value="N-terminal domain of ligase-like"/>
    <property type="match status" value="1"/>
</dbReference>
<name>A0A8X6Q5T9_NEPPI</name>
<keyword evidence="5" id="KW-1185">Reference proteome</keyword>
<dbReference type="SUPFAM" id="SSF56801">
    <property type="entry name" value="Acetyl-CoA synthetase-like"/>
    <property type="match status" value="1"/>
</dbReference>
<evidence type="ECO:0000256" key="1">
    <source>
        <dbReference type="ARBA" id="ARBA00006432"/>
    </source>
</evidence>
<keyword evidence="4" id="KW-0436">Ligase</keyword>
<dbReference type="Pfam" id="PF13193">
    <property type="entry name" value="AMP-binding_C"/>
    <property type="match status" value="1"/>
</dbReference>
<comment type="similarity">
    <text evidence="1">Belongs to the ATP-dependent AMP-binding enzyme family.</text>
</comment>
<dbReference type="GO" id="GO:0031956">
    <property type="term" value="F:medium-chain fatty acid-CoA ligase activity"/>
    <property type="evidence" value="ECO:0007669"/>
    <property type="project" value="TreeGrafter"/>
</dbReference>
<dbReference type="AlphaFoldDB" id="A0A8X6Q5T9"/>
<dbReference type="InterPro" id="IPR042099">
    <property type="entry name" value="ANL_N_sf"/>
</dbReference>
<proteinExistence type="inferred from homology"/>
<feature type="domain" description="AMP-dependent synthetase/ligase" evidence="2">
    <location>
        <begin position="2"/>
        <end position="306"/>
    </location>
</feature>
<evidence type="ECO:0000313" key="5">
    <source>
        <dbReference type="Proteomes" id="UP000887013"/>
    </source>
</evidence>
<sequence length="447" mass="49919">MLEYYITDSQSKLLISSEKYLEPIKNIASKSNLPVFVVDHCIFSGPSAISQHQLLESNFFSSNSGSENERALIIYTSGTTGRPKGVVLNHGTLFSQTSAVIKMWNITEKDAILHSLPLHHIHGIMNALLCLLKAGGTVVMQQKFNSVEAWKHFLKMDNKPTVNLFFAVPTMYAKLVQEFEKVGLTESKAREQCLKSMRLMCSGSASLPVPVFYRWEDITGHRIVERFGMSEIGMALSTTLEGPRQAGTVGIPLPDVEIKIRKINDDSTAEVADLVVGDHSEVKILSKNGTSGELLVRGPNVFKEYWNKEKATTEAFTEDRWFQTGDTACFEDGAFKILGRSSVDIIKSGGYKISALEVESCLLRHPDIIECTVFGLPDDVWGERVATLIIFKNGKEVIDSELKTWCKQYIPPYTVPTIIKHVNEIPRNVLGKVNKKELRAKYSPSKK</sequence>
<organism evidence="4 5">
    <name type="scientific">Nephila pilipes</name>
    <name type="common">Giant wood spider</name>
    <name type="synonym">Nephila maculata</name>
    <dbReference type="NCBI Taxonomy" id="299642"/>
    <lineage>
        <taxon>Eukaryota</taxon>
        <taxon>Metazoa</taxon>
        <taxon>Ecdysozoa</taxon>
        <taxon>Arthropoda</taxon>
        <taxon>Chelicerata</taxon>
        <taxon>Arachnida</taxon>
        <taxon>Araneae</taxon>
        <taxon>Araneomorphae</taxon>
        <taxon>Entelegynae</taxon>
        <taxon>Araneoidea</taxon>
        <taxon>Nephilidae</taxon>
        <taxon>Nephila</taxon>
    </lineage>
</organism>
<dbReference type="InterPro" id="IPR045851">
    <property type="entry name" value="AMP-bd_C_sf"/>
</dbReference>
<evidence type="ECO:0000259" key="3">
    <source>
        <dbReference type="Pfam" id="PF13193"/>
    </source>
</evidence>
<feature type="domain" description="AMP-binding enzyme C-terminal" evidence="3">
    <location>
        <begin position="357"/>
        <end position="432"/>
    </location>
</feature>
<dbReference type="GO" id="GO:0006631">
    <property type="term" value="P:fatty acid metabolic process"/>
    <property type="evidence" value="ECO:0007669"/>
    <property type="project" value="TreeGrafter"/>
</dbReference>
<dbReference type="EMBL" id="BMAW01122847">
    <property type="protein sequence ID" value="GFU00701.1"/>
    <property type="molecule type" value="Genomic_DNA"/>
</dbReference>
<dbReference type="PANTHER" id="PTHR43201:SF8">
    <property type="entry name" value="ACYL-COA SYNTHETASE FAMILY MEMBER 3"/>
    <property type="match status" value="1"/>
</dbReference>
<accession>A0A8X6Q5T9</accession>
<dbReference type="InterPro" id="IPR025110">
    <property type="entry name" value="AMP-bd_C"/>
</dbReference>
<protein>
    <submittedName>
        <fullName evidence="4">Malonate--CoA ligase ACSF3, mitochondrial</fullName>
    </submittedName>
</protein>
<dbReference type="Proteomes" id="UP000887013">
    <property type="component" value="Unassembled WGS sequence"/>
</dbReference>
<dbReference type="PROSITE" id="PS00455">
    <property type="entry name" value="AMP_BINDING"/>
    <property type="match status" value="1"/>
</dbReference>
<dbReference type="OrthoDB" id="2962993at2759"/>
<comment type="caution">
    <text evidence="4">The sequence shown here is derived from an EMBL/GenBank/DDBJ whole genome shotgun (WGS) entry which is preliminary data.</text>
</comment>
<dbReference type="Pfam" id="PF00501">
    <property type="entry name" value="AMP-binding"/>
    <property type="match status" value="1"/>
</dbReference>
<evidence type="ECO:0000259" key="2">
    <source>
        <dbReference type="Pfam" id="PF00501"/>
    </source>
</evidence>
<dbReference type="PANTHER" id="PTHR43201">
    <property type="entry name" value="ACYL-COA SYNTHETASE"/>
    <property type="match status" value="1"/>
</dbReference>